<dbReference type="EMBL" id="JAGEOJ010000006">
    <property type="protein sequence ID" value="MBO2448808.1"/>
    <property type="molecule type" value="Genomic_DNA"/>
</dbReference>
<protein>
    <submittedName>
        <fullName evidence="1">Uncharacterized protein</fullName>
    </submittedName>
</protein>
<dbReference type="Proteomes" id="UP000669179">
    <property type="component" value="Unassembled WGS sequence"/>
</dbReference>
<name>A0A939T3Z3_9ACTN</name>
<keyword evidence="2" id="KW-1185">Reference proteome</keyword>
<reference evidence="1" key="1">
    <citation type="submission" date="2021-03" db="EMBL/GenBank/DDBJ databases">
        <authorList>
            <person name="Kanchanasin P."/>
            <person name="Saeng-In P."/>
            <person name="Phongsopitanun W."/>
            <person name="Yuki M."/>
            <person name="Kudo T."/>
            <person name="Ohkuma M."/>
            <person name="Tanasupawat S."/>
        </authorList>
    </citation>
    <scope>NUCLEOTIDE SEQUENCE</scope>
    <source>
        <strain evidence="1">GKU 128</strain>
    </source>
</reference>
<accession>A0A939T3Z3</accession>
<sequence length="66" mass="7288">MLITMMVANSQARTVGAVQLALVTGLMVQWMTDPEHALTAAEVIEGIQALNLPLRREAVFNRSDRH</sequence>
<dbReference type="AlphaFoldDB" id="A0A939T3Z3"/>
<comment type="caution">
    <text evidence="1">The sequence shown here is derived from an EMBL/GenBank/DDBJ whole genome shotgun (WGS) entry which is preliminary data.</text>
</comment>
<evidence type="ECO:0000313" key="1">
    <source>
        <dbReference type="EMBL" id="MBO2448808.1"/>
    </source>
</evidence>
<evidence type="ECO:0000313" key="2">
    <source>
        <dbReference type="Proteomes" id="UP000669179"/>
    </source>
</evidence>
<proteinExistence type="predicted"/>
<organism evidence="1 2">
    <name type="scientific">Actinomadura barringtoniae</name>
    <dbReference type="NCBI Taxonomy" id="1427535"/>
    <lineage>
        <taxon>Bacteria</taxon>
        <taxon>Bacillati</taxon>
        <taxon>Actinomycetota</taxon>
        <taxon>Actinomycetes</taxon>
        <taxon>Streptosporangiales</taxon>
        <taxon>Thermomonosporaceae</taxon>
        <taxon>Actinomadura</taxon>
    </lineage>
</organism>
<dbReference type="RefSeq" id="WP_208256465.1">
    <property type="nucleotide sequence ID" value="NZ_JAGEOJ010000006.1"/>
</dbReference>
<gene>
    <name evidence="1" type="ORF">J4573_17020</name>
</gene>